<dbReference type="Pfam" id="PF03949">
    <property type="entry name" value="Malic_M"/>
    <property type="match status" value="1"/>
</dbReference>
<dbReference type="OrthoDB" id="5365701at2759"/>
<evidence type="ECO:0000259" key="1">
    <source>
        <dbReference type="SMART" id="SM00919"/>
    </source>
</evidence>
<evidence type="ECO:0000313" key="3">
    <source>
        <dbReference type="EMBL" id="EGS17113.1"/>
    </source>
</evidence>
<dbReference type="Proteomes" id="UP000008066">
    <property type="component" value="Unassembled WGS sequence"/>
</dbReference>
<dbReference type="Pfam" id="PF00390">
    <property type="entry name" value="malic"/>
    <property type="match status" value="1"/>
</dbReference>
<keyword evidence="4" id="KW-1185">Reference proteome</keyword>
<dbReference type="SMART" id="SM00919">
    <property type="entry name" value="Malic_M"/>
    <property type="match status" value="1"/>
</dbReference>
<dbReference type="InterPro" id="IPR046346">
    <property type="entry name" value="Aminoacid_DH-like_N_sf"/>
</dbReference>
<evidence type="ECO:0008006" key="5">
    <source>
        <dbReference type="Google" id="ProtNLM"/>
    </source>
</evidence>
<dbReference type="GO" id="GO:0005829">
    <property type="term" value="C:cytosol"/>
    <property type="evidence" value="ECO:0007669"/>
    <property type="project" value="TreeGrafter"/>
</dbReference>
<dbReference type="InterPro" id="IPR012302">
    <property type="entry name" value="Malic_NAD-bd"/>
</dbReference>
<dbReference type="GO" id="GO:0006108">
    <property type="term" value="P:malate metabolic process"/>
    <property type="evidence" value="ECO:0007669"/>
    <property type="project" value="TreeGrafter"/>
</dbReference>
<dbReference type="SUPFAM" id="SSF53223">
    <property type="entry name" value="Aminoacid dehydrogenase-like, N-terminal domain"/>
    <property type="match status" value="1"/>
</dbReference>
<dbReference type="STRING" id="759272.G0SI43"/>
<sequence length="250" mass="27597">MFRVVYTPTEGDAIQNYSRIFRSLEGVYLNINEIDRIHHDLSLWGTADIDYILVTDGEEILGISDQGYLKEKRVLGARYDQFLDTLVTSASGLYLKACIYFEDLALDTARGVLAGWEDTCSISTARPCDENGLRDTRMAVFGAGTAGVGIADQVVNAIMSKLREQAAVNKIWLVDNPGLLSDKTKDISEAQKVYARSSWNREQSDFLEAVKQDNPNILVGTSTVLRTLTEDIVPAMVGGKEGQSSFRSPT</sequence>
<dbReference type="SMART" id="SM01274">
    <property type="entry name" value="malic"/>
    <property type="match status" value="1"/>
</dbReference>
<feature type="domain" description="Malic enzyme N-terminal" evidence="2">
    <location>
        <begin position="1"/>
        <end position="117"/>
    </location>
</feature>
<dbReference type="HOGENOM" id="CLU_1111270_0_0_1"/>
<dbReference type="InterPro" id="IPR037062">
    <property type="entry name" value="Malic_N_dom_sf"/>
</dbReference>
<dbReference type="InterPro" id="IPR036291">
    <property type="entry name" value="NAD(P)-bd_dom_sf"/>
</dbReference>
<organism evidence="4">
    <name type="scientific">Chaetomium thermophilum (strain DSM 1495 / CBS 144.50 / IMI 039719)</name>
    <name type="common">Thermochaetoides thermophila</name>
    <dbReference type="NCBI Taxonomy" id="759272"/>
    <lineage>
        <taxon>Eukaryota</taxon>
        <taxon>Fungi</taxon>
        <taxon>Dikarya</taxon>
        <taxon>Ascomycota</taxon>
        <taxon>Pezizomycotina</taxon>
        <taxon>Sordariomycetes</taxon>
        <taxon>Sordariomycetidae</taxon>
        <taxon>Sordariales</taxon>
        <taxon>Chaetomiaceae</taxon>
        <taxon>Thermochaetoides</taxon>
    </lineage>
</organism>
<gene>
    <name evidence="3" type="ORF">CTHT_0074430</name>
</gene>
<dbReference type="GO" id="GO:0051287">
    <property type="term" value="F:NAD binding"/>
    <property type="evidence" value="ECO:0007669"/>
    <property type="project" value="InterPro"/>
</dbReference>
<dbReference type="AlphaFoldDB" id="G0SI43"/>
<dbReference type="PANTHER" id="PTHR23406">
    <property type="entry name" value="MALIC ENZYME-RELATED"/>
    <property type="match status" value="1"/>
</dbReference>
<dbReference type="GO" id="GO:0005739">
    <property type="term" value="C:mitochondrion"/>
    <property type="evidence" value="ECO:0007669"/>
    <property type="project" value="TreeGrafter"/>
</dbReference>
<reference evidence="3 4" key="1">
    <citation type="journal article" date="2011" name="Cell">
        <title>Insight into structure and assembly of the nuclear pore complex by utilizing the genome of a eukaryotic thermophile.</title>
        <authorList>
            <person name="Amlacher S."/>
            <person name="Sarges P."/>
            <person name="Flemming D."/>
            <person name="van Noort V."/>
            <person name="Kunze R."/>
            <person name="Devos D.P."/>
            <person name="Arumugam M."/>
            <person name="Bork P."/>
            <person name="Hurt E."/>
        </authorList>
    </citation>
    <scope>NUCLEOTIDE SEQUENCE [LARGE SCALE GENOMIC DNA]</scope>
    <source>
        <strain evidence="4">DSM 1495 / CBS 144.50 / IMI 039719</strain>
    </source>
</reference>
<dbReference type="GO" id="GO:0004471">
    <property type="term" value="F:malate dehydrogenase (decarboxylating) (NAD+) activity"/>
    <property type="evidence" value="ECO:0007669"/>
    <property type="project" value="TreeGrafter"/>
</dbReference>
<dbReference type="Gene3D" id="3.40.50.720">
    <property type="entry name" value="NAD(P)-binding Rossmann-like Domain"/>
    <property type="match status" value="1"/>
</dbReference>
<dbReference type="PANTHER" id="PTHR23406:SF34">
    <property type="entry name" value="NAD-DEPENDENT MALIC ENZYME, MITOCHONDRIAL"/>
    <property type="match status" value="1"/>
</dbReference>
<dbReference type="Gene3D" id="3.40.50.10380">
    <property type="entry name" value="Malic enzyme, N-terminal domain"/>
    <property type="match status" value="1"/>
</dbReference>
<dbReference type="InterPro" id="IPR012301">
    <property type="entry name" value="Malic_N_dom"/>
</dbReference>
<feature type="domain" description="Malic enzyme NAD-binding" evidence="1">
    <location>
        <begin position="119"/>
        <end position="247"/>
    </location>
</feature>
<dbReference type="KEGG" id="cthr:CTHT_0074430"/>
<name>G0SI43_CHATD</name>
<dbReference type="GeneID" id="18261481"/>
<dbReference type="eggNOG" id="KOG1257">
    <property type="taxonomic scope" value="Eukaryota"/>
</dbReference>
<proteinExistence type="predicted"/>
<protein>
    <recommendedName>
        <fullName evidence="5">Malic enzyme NAD-binding domain-containing protein</fullName>
    </recommendedName>
</protein>
<accession>G0SI43</accession>
<dbReference type="RefSeq" id="XP_006697695.1">
    <property type="nucleotide sequence ID" value="XM_006697632.1"/>
</dbReference>
<dbReference type="SUPFAM" id="SSF51735">
    <property type="entry name" value="NAD(P)-binding Rossmann-fold domains"/>
    <property type="match status" value="1"/>
</dbReference>
<dbReference type="EMBL" id="GL988048">
    <property type="protein sequence ID" value="EGS17113.1"/>
    <property type="molecule type" value="Genomic_DNA"/>
</dbReference>
<evidence type="ECO:0000259" key="2">
    <source>
        <dbReference type="SMART" id="SM01274"/>
    </source>
</evidence>
<evidence type="ECO:0000313" key="4">
    <source>
        <dbReference type="Proteomes" id="UP000008066"/>
    </source>
</evidence>